<evidence type="ECO:0000256" key="3">
    <source>
        <dbReference type="ARBA" id="ARBA00022989"/>
    </source>
</evidence>
<accession>A0ABT7Y4C3</accession>
<evidence type="ECO:0000313" key="7">
    <source>
        <dbReference type="Proteomes" id="UP001169719"/>
    </source>
</evidence>
<keyword evidence="4 5" id="KW-0472">Membrane</keyword>
<keyword evidence="3 5" id="KW-1133">Transmembrane helix</keyword>
<evidence type="ECO:0000313" key="6">
    <source>
        <dbReference type="EMBL" id="MDN2482887.1"/>
    </source>
</evidence>
<dbReference type="EC" id="2.1.1.100" evidence="6"/>
<dbReference type="EC" id="2.1.1.334" evidence="6"/>
<evidence type="ECO:0000256" key="2">
    <source>
        <dbReference type="ARBA" id="ARBA00022692"/>
    </source>
</evidence>
<keyword evidence="2 5" id="KW-0812">Transmembrane</keyword>
<keyword evidence="7" id="KW-1185">Reference proteome</keyword>
<feature type="transmembrane region" description="Helical" evidence="5">
    <location>
        <begin position="87"/>
        <end position="116"/>
    </location>
</feature>
<feature type="transmembrane region" description="Helical" evidence="5">
    <location>
        <begin position="9"/>
        <end position="27"/>
    </location>
</feature>
<comment type="caution">
    <text evidence="6">The sequence shown here is derived from an EMBL/GenBank/DDBJ whole genome shotgun (WGS) entry which is preliminary data.</text>
</comment>
<dbReference type="PANTHER" id="PTHR12714:SF24">
    <property type="entry name" value="SLR1182 PROTEIN"/>
    <property type="match status" value="1"/>
</dbReference>
<feature type="transmembrane region" description="Helical" evidence="5">
    <location>
        <begin position="33"/>
        <end position="52"/>
    </location>
</feature>
<name>A0ABT7Y4C3_9VIBR</name>
<dbReference type="Proteomes" id="UP001169719">
    <property type="component" value="Unassembled WGS sequence"/>
</dbReference>
<dbReference type="Pfam" id="PF04191">
    <property type="entry name" value="PEMT"/>
    <property type="match status" value="1"/>
</dbReference>
<dbReference type="PANTHER" id="PTHR12714">
    <property type="entry name" value="PROTEIN-S ISOPRENYLCYSTEINE O-METHYLTRANSFERASE"/>
    <property type="match status" value="1"/>
</dbReference>
<sequence>MQIKVPPPIVMVLCASPILIASMFELSPNEVDWVIAGCLMITSLYIAVRATLEFKRHRTTVNPIRFENVTTLVIGGIFQYSRNPMYLSLLLFILALGVLFSAYWIGTLMAGVFGLYTTQFQIKPEELYLREKYGRAYDVYSQSVRRWI</sequence>
<gene>
    <name evidence="6" type="ORF">QWJ08_16215</name>
</gene>
<keyword evidence="6" id="KW-0489">Methyltransferase</keyword>
<dbReference type="GO" id="GO:0032259">
    <property type="term" value="P:methylation"/>
    <property type="evidence" value="ECO:0007669"/>
    <property type="project" value="UniProtKB-KW"/>
</dbReference>
<dbReference type="EMBL" id="JAUEOZ010000002">
    <property type="protein sequence ID" value="MDN2482887.1"/>
    <property type="molecule type" value="Genomic_DNA"/>
</dbReference>
<dbReference type="InterPro" id="IPR007318">
    <property type="entry name" value="Phopholipid_MeTrfase"/>
</dbReference>
<proteinExistence type="predicted"/>
<dbReference type="GO" id="GO:0004671">
    <property type="term" value="F:protein C-terminal S-isoprenylcysteine carboxyl O-methyltransferase activity"/>
    <property type="evidence" value="ECO:0007669"/>
    <property type="project" value="UniProtKB-EC"/>
</dbReference>
<dbReference type="Gene3D" id="1.20.120.1630">
    <property type="match status" value="1"/>
</dbReference>
<organism evidence="6 7">
    <name type="scientific">Vibrio agarivorans</name>
    <dbReference type="NCBI Taxonomy" id="153622"/>
    <lineage>
        <taxon>Bacteria</taxon>
        <taxon>Pseudomonadati</taxon>
        <taxon>Pseudomonadota</taxon>
        <taxon>Gammaproteobacteria</taxon>
        <taxon>Vibrionales</taxon>
        <taxon>Vibrionaceae</taxon>
        <taxon>Vibrio</taxon>
    </lineage>
</organism>
<keyword evidence="6" id="KW-0808">Transferase</keyword>
<evidence type="ECO:0000256" key="5">
    <source>
        <dbReference type="SAM" id="Phobius"/>
    </source>
</evidence>
<evidence type="ECO:0000256" key="1">
    <source>
        <dbReference type="ARBA" id="ARBA00004127"/>
    </source>
</evidence>
<reference evidence="6" key="1">
    <citation type="submission" date="2024-05" db="EMBL/GenBank/DDBJ databases">
        <title>Genome Sequences of Four Agar- Degrading Marine Bacteria.</title>
        <authorList>
            <person name="Phillips E.K."/>
            <person name="Shaffer J.C."/>
            <person name="Henson M.W."/>
            <person name="Temperton B."/>
            <person name="Thrash C.J."/>
            <person name="Martin M.O."/>
        </authorList>
    </citation>
    <scope>NUCLEOTIDE SEQUENCE</scope>
    <source>
        <strain evidence="6">EKP203</strain>
    </source>
</reference>
<evidence type="ECO:0000256" key="4">
    <source>
        <dbReference type="ARBA" id="ARBA00023136"/>
    </source>
</evidence>
<protein>
    <submittedName>
        <fullName evidence="6">Isoprenylcysteine carboxylmethyltransferase family protein</fullName>
        <ecNumber evidence="6">2.1.1.100</ecNumber>
        <ecNumber evidence="6">2.1.1.334</ecNumber>
    </submittedName>
</protein>
<comment type="subcellular location">
    <subcellularLocation>
        <location evidence="1">Endomembrane system</location>
        <topology evidence="1">Multi-pass membrane protein</topology>
    </subcellularLocation>
</comment>
<dbReference type="RefSeq" id="WP_289962941.1">
    <property type="nucleotide sequence ID" value="NZ_JAUEOZ010000002.1"/>
</dbReference>